<feature type="modified residue" description="N6-(pyridoxal phosphate)lysine" evidence="4">
    <location>
        <position position="34"/>
    </location>
</feature>
<dbReference type="EMBL" id="PDGH01000146">
    <property type="protein sequence ID" value="POB41877.1"/>
    <property type="molecule type" value="Genomic_DNA"/>
</dbReference>
<dbReference type="InterPro" id="IPR036052">
    <property type="entry name" value="TrpB-like_PALP_sf"/>
</dbReference>
<comment type="cofactor">
    <cofactor evidence="1">
        <name>pyridoxal 5'-phosphate</name>
        <dbReference type="ChEBI" id="CHEBI:597326"/>
    </cofactor>
</comment>
<dbReference type="PIRSF" id="PIRSF006278">
    <property type="entry name" value="ACCD_DCysDesulf"/>
    <property type="match status" value="1"/>
</dbReference>
<evidence type="ECO:0000256" key="1">
    <source>
        <dbReference type="ARBA" id="ARBA00001933"/>
    </source>
</evidence>
<evidence type="ECO:0000313" key="5">
    <source>
        <dbReference type="EMBL" id="POB41877.1"/>
    </source>
</evidence>
<dbReference type="InterPro" id="IPR027278">
    <property type="entry name" value="ACCD_DCysDesulf"/>
</dbReference>
<name>A0A2S3QVH4_VIBVL</name>
<organism evidence="5 6">
    <name type="scientific">Vibrio vulnificus</name>
    <dbReference type="NCBI Taxonomy" id="672"/>
    <lineage>
        <taxon>Bacteria</taxon>
        <taxon>Pseudomonadati</taxon>
        <taxon>Pseudomonadota</taxon>
        <taxon>Gammaproteobacteria</taxon>
        <taxon>Vibrionales</taxon>
        <taxon>Vibrionaceae</taxon>
        <taxon>Vibrio</taxon>
    </lineage>
</organism>
<dbReference type="PANTHER" id="PTHR43780:SF2">
    <property type="entry name" value="1-AMINOCYCLOPROPANE-1-CARBOXYLATE DEAMINASE-RELATED"/>
    <property type="match status" value="1"/>
</dbReference>
<comment type="similarity">
    <text evidence="2">Belongs to the ACC deaminase/D-cysteine desulfhydrase family.</text>
</comment>
<dbReference type="Proteomes" id="UP000237466">
    <property type="component" value="Unassembled WGS sequence"/>
</dbReference>
<proteinExistence type="inferred from homology"/>
<dbReference type="AlphaFoldDB" id="A0A2S3QVH4"/>
<evidence type="ECO:0000256" key="4">
    <source>
        <dbReference type="PIRSR" id="PIRSR006278-2"/>
    </source>
</evidence>
<sequence>MKLDNSPITQHCYAGHTFYLKRDDLLHSHFTGNKARKFMSLLNANLPNITTLISYGSAQANSLFSLAALARIKGWELEFYVDHLPEWLRLRPQGNYRGALELGAKIIEVSQHAPGMHPQQYIEQVRQPSDACYVVPEGGRFELAEEGIKQLALELLAWSRFEPSKQFVAALPSGTGTTALYLHKYLKPHGIDVLTCACVGGDSYLTSQFEQLGETDHPQLLTPANKHHFGKLYKEDYQTWLSLLNHTDIEFDLLYDPLMWRCLLPWLEENKDKTLLYIHQGGLLGNESMLPRYQRKFPLEENLPSAIDK</sequence>
<dbReference type="GO" id="GO:0019148">
    <property type="term" value="F:D-cysteine desulfhydrase activity"/>
    <property type="evidence" value="ECO:0007669"/>
    <property type="project" value="TreeGrafter"/>
</dbReference>
<gene>
    <name evidence="5" type="ORF">CRN52_23080</name>
</gene>
<evidence type="ECO:0000313" key="6">
    <source>
        <dbReference type="Proteomes" id="UP000237466"/>
    </source>
</evidence>
<dbReference type="SUPFAM" id="SSF53686">
    <property type="entry name" value="Tryptophan synthase beta subunit-like PLP-dependent enzymes"/>
    <property type="match status" value="1"/>
</dbReference>
<accession>A0A2S3QVH4</accession>
<dbReference type="RefSeq" id="WP_103201241.1">
    <property type="nucleotide sequence ID" value="NZ_JASMUA010000002.1"/>
</dbReference>
<evidence type="ECO:0000256" key="3">
    <source>
        <dbReference type="ARBA" id="ARBA00022898"/>
    </source>
</evidence>
<evidence type="ECO:0000256" key="2">
    <source>
        <dbReference type="ARBA" id="ARBA00008639"/>
    </source>
</evidence>
<dbReference type="Gene3D" id="3.40.50.1100">
    <property type="match status" value="2"/>
</dbReference>
<keyword evidence="3 4" id="KW-0663">Pyridoxal phosphate</keyword>
<comment type="caution">
    <text evidence="5">The sequence shown here is derived from an EMBL/GenBank/DDBJ whole genome shotgun (WGS) entry which is preliminary data.</text>
</comment>
<dbReference type="PANTHER" id="PTHR43780">
    <property type="entry name" value="1-AMINOCYCLOPROPANE-1-CARBOXYLATE DEAMINASE-RELATED"/>
    <property type="match status" value="1"/>
</dbReference>
<protein>
    <submittedName>
        <fullName evidence="5">1-aminocyclopropane-1-carboxylate deaminase</fullName>
    </submittedName>
</protein>
<reference evidence="5 6" key="1">
    <citation type="journal article" date="2018" name="Front. Microbiol.">
        <title>Phylogeny of Vibrio vulnificus from the Analysis of the Core-Genome: Implications for Intra-Species Taxonomy.</title>
        <authorList>
            <person name="Roig F.J."/>
            <person name="Gonzalez-Candelas F."/>
            <person name="Sanjuan E."/>
            <person name="Fouz B."/>
            <person name="Feil E.J."/>
            <person name="Llorens C."/>
            <person name="Baker-Austin C."/>
            <person name="Oliver J.D."/>
            <person name="Danin-Poleg Y."/>
            <person name="Gibas C.J."/>
            <person name="Kashi Y."/>
            <person name="Gulig P.A."/>
            <person name="Morrison S.S."/>
            <person name="Amaro C."/>
        </authorList>
    </citation>
    <scope>NUCLEOTIDE SEQUENCE [LARGE SCALE GENOMIC DNA]</scope>
    <source>
        <strain evidence="5 6">CECT4608</strain>
    </source>
</reference>